<dbReference type="Proteomes" id="UP001331561">
    <property type="component" value="Unassembled WGS sequence"/>
</dbReference>
<protein>
    <submittedName>
        <fullName evidence="10">Glycosyltransferase family 39 protein</fullName>
    </submittedName>
</protein>
<dbReference type="Pfam" id="PF13231">
    <property type="entry name" value="PMT_2"/>
    <property type="match status" value="1"/>
</dbReference>
<evidence type="ECO:0000256" key="6">
    <source>
        <dbReference type="ARBA" id="ARBA00022989"/>
    </source>
</evidence>
<evidence type="ECO:0000259" key="9">
    <source>
        <dbReference type="Pfam" id="PF13231"/>
    </source>
</evidence>
<evidence type="ECO:0000313" key="10">
    <source>
        <dbReference type="EMBL" id="MEC5388030.1"/>
    </source>
</evidence>
<evidence type="ECO:0000256" key="8">
    <source>
        <dbReference type="SAM" id="Phobius"/>
    </source>
</evidence>
<feature type="transmembrane region" description="Helical" evidence="8">
    <location>
        <begin position="347"/>
        <end position="365"/>
    </location>
</feature>
<dbReference type="RefSeq" id="WP_327601001.1">
    <property type="nucleotide sequence ID" value="NZ_JAYXHS010000004.1"/>
</dbReference>
<evidence type="ECO:0000256" key="3">
    <source>
        <dbReference type="ARBA" id="ARBA00022676"/>
    </source>
</evidence>
<proteinExistence type="predicted"/>
<feature type="transmembrane region" description="Helical" evidence="8">
    <location>
        <begin position="392"/>
        <end position="413"/>
    </location>
</feature>
<feature type="transmembrane region" description="Helical" evidence="8">
    <location>
        <begin position="299"/>
        <end position="316"/>
    </location>
</feature>
<dbReference type="InterPro" id="IPR050297">
    <property type="entry name" value="LipidA_mod_glycosyltrf_83"/>
</dbReference>
<organism evidence="10 11">
    <name type="scientific">Uliginosibacterium silvisoli</name>
    <dbReference type="NCBI Taxonomy" id="3114758"/>
    <lineage>
        <taxon>Bacteria</taxon>
        <taxon>Pseudomonadati</taxon>
        <taxon>Pseudomonadota</taxon>
        <taxon>Betaproteobacteria</taxon>
        <taxon>Rhodocyclales</taxon>
        <taxon>Zoogloeaceae</taxon>
        <taxon>Uliginosibacterium</taxon>
    </lineage>
</organism>
<keyword evidence="6 8" id="KW-1133">Transmembrane helix</keyword>
<keyword evidence="2" id="KW-1003">Cell membrane</keyword>
<feature type="transmembrane region" description="Helical" evidence="8">
    <location>
        <begin position="87"/>
        <end position="107"/>
    </location>
</feature>
<feature type="transmembrane region" description="Helical" evidence="8">
    <location>
        <begin position="264"/>
        <end position="287"/>
    </location>
</feature>
<feature type="domain" description="Glycosyltransferase RgtA/B/C/D-like" evidence="9">
    <location>
        <begin position="64"/>
        <end position="228"/>
    </location>
</feature>
<feature type="transmembrane region" description="Helical" evidence="8">
    <location>
        <begin position="12"/>
        <end position="32"/>
    </location>
</feature>
<evidence type="ECO:0000256" key="2">
    <source>
        <dbReference type="ARBA" id="ARBA00022475"/>
    </source>
</evidence>
<dbReference type="EMBL" id="JAYXHS010000004">
    <property type="protein sequence ID" value="MEC5388030.1"/>
    <property type="molecule type" value="Genomic_DNA"/>
</dbReference>
<feature type="transmembrane region" description="Helical" evidence="8">
    <location>
        <begin position="173"/>
        <end position="200"/>
    </location>
</feature>
<feature type="transmembrane region" description="Helical" evidence="8">
    <location>
        <begin position="119"/>
        <end position="137"/>
    </location>
</feature>
<keyword evidence="5 8" id="KW-0812">Transmembrane</keyword>
<keyword evidence="4" id="KW-0808">Transferase</keyword>
<gene>
    <name evidence="10" type="ORF">VVD49_20020</name>
</gene>
<reference evidence="10 11" key="1">
    <citation type="submission" date="2024-01" db="EMBL/GenBank/DDBJ databases">
        <title>Uliginosibacterium soil sp. nov.</title>
        <authorList>
            <person name="Lv Y."/>
        </authorList>
    </citation>
    <scope>NUCLEOTIDE SEQUENCE [LARGE SCALE GENOMIC DNA]</scope>
    <source>
        <strain evidence="10 11">H3</strain>
    </source>
</reference>
<evidence type="ECO:0000313" key="11">
    <source>
        <dbReference type="Proteomes" id="UP001331561"/>
    </source>
</evidence>
<comment type="caution">
    <text evidence="10">The sequence shown here is derived from an EMBL/GenBank/DDBJ whole genome shotgun (WGS) entry which is preliminary data.</text>
</comment>
<name>A0ABU6K8J1_9RHOO</name>
<keyword evidence="3" id="KW-0328">Glycosyltransferase</keyword>
<evidence type="ECO:0000256" key="5">
    <source>
        <dbReference type="ARBA" id="ARBA00022692"/>
    </source>
</evidence>
<comment type="subcellular location">
    <subcellularLocation>
        <location evidence="1">Cell membrane</location>
        <topology evidence="1">Multi-pass membrane protein</topology>
    </subcellularLocation>
</comment>
<feature type="transmembrane region" description="Helical" evidence="8">
    <location>
        <begin position="322"/>
        <end position="340"/>
    </location>
</feature>
<feature type="transmembrane region" description="Helical" evidence="8">
    <location>
        <begin position="212"/>
        <end position="230"/>
    </location>
</feature>
<sequence length="518" mass="57179">MKRLDVDRQLGWLLFLIPLAAFLFNLGSIPLFDVDEGAFSEATREMFVRHDFLSTWLNGAPRFDKPILIYWCQAIFVWLFGPNEWAFRLPSALAASAWCWAVGIFAGEQGAKTGNAHHAAIFGTTVAATSLGVIFIGRAATADALLNMLIALSLFDSWRHLESGKRAPLLRSYLWIGLGVLTKGPVALMIPAATTLIYCLSFRRMRDWTRSVFDPTGWVILLAVTVPWYAAALSIHGQAFIDGFILKHNVERFSGSLEGHSGSIFYYLAIVPVLLLPWLTWLVASLLKIKSDMGDPLRRFLWIWAIFVIGFFSLSGTKLPHYALYGCTPLFVLIALNRELVRNARLAALPALIVLCVALTLPSILGDALRKGWIEDPFYVLQIGRIAEVKLFGYHGVTGLTLAAAAMAVFILHNDAWKRTSFVAGLTLLSVTAAVAPLMGELLQGPTKRAGIAARAYKEPMVLWNFHAPSFSVYRQGVTPTEQAQPGQIALTRADRLPADAKVDVLQREGGVMLVRVK</sequence>
<dbReference type="PANTHER" id="PTHR33908:SF3">
    <property type="entry name" value="UNDECAPRENYL PHOSPHATE-ALPHA-4-AMINO-4-DEOXY-L-ARABINOSE ARABINOSYL TRANSFERASE"/>
    <property type="match status" value="1"/>
</dbReference>
<evidence type="ECO:0000256" key="7">
    <source>
        <dbReference type="ARBA" id="ARBA00023136"/>
    </source>
</evidence>
<dbReference type="PANTHER" id="PTHR33908">
    <property type="entry name" value="MANNOSYLTRANSFERASE YKCB-RELATED"/>
    <property type="match status" value="1"/>
</dbReference>
<evidence type="ECO:0000256" key="4">
    <source>
        <dbReference type="ARBA" id="ARBA00022679"/>
    </source>
</evidence>
<accession>A0ABU6K8J1</accession>
<keyword evidence="11" id="KW-1185">Reference proteome</keyword>
<evidence type="ECO:0000256" key="1">
    <source>
        <dbReference type="ARBA" id="ARBA00004651"/>
    </source>
</evidence>
<feature type="transmembrane region" description="Helical" evidence="8">
    <location>
        <begin position="420"/>
        <end position="439"/>
    </location>
</feature>
<dbReference type="InterPro" id="IPR038731">
    <property type="entry name" value="RgtA/B/C-like"/>
</dbReference>
<keyword evidence="7 8" id="KW-0472">Membrane</keyword>